<dbReference type="RefSeq" id="WP_044842180.1">
    <property type="nucleotide sequence ID" value="NZ_CP059734.1"/>
</dbReference>
<keyword evidence="3" id="KW-1185">Reference proteome</keyword>
<dbReference type="Proteomes" id="UP000032352">
    <property type="component" value="Chromosome pTvir"/>
</dbReference>
<dbReference type="AlphaFoldDB" id="A0AAF0CEQ5"/>
<gene>
    <name evidence="2" type="ORF">SG34_033700</name>
</gene>
<evidence type="ECO:0000313" key="3">
    <source>
        <dbReference type="Proteomes" id="UP000032352"/>
    </source>
</evidence>
<dbReference type="Pfam" id="PF14027">
    <property type="entry name" value="Questin_oxidase"/>
    <property type="match status" value="1"/>
</dbReference>
<evidence type="ECO:0000313" key="2">
    <source>
        <dbReference type="EMBL" id="WDE08849.1"/>
    </source>
</evidence>
<dbReference type="GO" id="GO:0016491">
    <property type="term" value="F:oxidoreductase activity"/>
    <property type="evidence" value="ECO:0007669"/>
    <property type="project" value="UniProtKB-KW"/>
</dbReference>
<dbReference type="PANTHER" id="PTHR35870:SF1">
    <property type="entry name" value="PROTEIN, PUTATIVE (AFU_ORTHOLOGUE AFUA_5G03330)-RELATED"/>
    <property type="match status" value="1"/>
</dbReference>
<sequence length="327" mass="36571">MKNINKLNELLECAGHYHPHYGDRLATHLPMALIALSNLGASDEKLTAYFEKSIQGLEYVNESENIVEINEVGQYLGDSSKYASYLKYFKQQIAAFGFEDVVKKSLACLLPGIAASAFHALIRLAYAIEADNDNEVAVALAYWCAEFQKFELSDAKTGDTLESILAKLAPIGVNHTFSPGIIVDRMNEISRVLGEGNYRIQPENMTFSELRALCVKAFYLKNNFTLLHTVTGCHAFSVILPYLSDVDSALKAFWQSVLVAYLSTGLAFENRQPAYANHDIDFEAVIAKALQSDDSHVIKLVYSCFCEYKKRREKIYFMVANRAVGNL</sequence>
<accession>A0AAF0CEQ5</accession>
<keyword evidence="1" id="KW-0560">Oxidoreductase</keyword>
<evidence type="ECO:0000256" key="1">
    <source>
        <dbReference type="ARBA" id="ARBA00023002"/>
    </source>
</evidence>
<dbReference type="PANTHER" id="PTHR35870">
    <property type="entry name" value="PROTEIN, PUTATIVE (AFU_ORTHOLOGUE AFUA_5G03330)-RELATED"/>
    <property type="match status" value="1"/>
</dbReference>
<dbReference type="InterPro" id="IPR025337">
    <property type="entry name" value="Questin_oxidase-like"/>
</dbReference>
<organism evidence="2 3">
    <name type="scientific">Thalassomonas viridans</name>
    <dbReference type="NCBI Taxonomy" id="137584"/>
    <lineage>
        <taxon>Bacteria</taxon>
        <taxon>Pseudomonadati</taxon>
        <taxon>Pseudomonadota</taxon>
        <taxon>Gammaproteobacteria</taxon>
        <taxon>Alteromonadales</taxon>
        <taxon>Colwelliaceae</taxon>
        <taxon>Thalassomonas</taxon>
    </lineage>
</organism>
<reference evidence="2 3" key="2">
    <citation type="journal article" date="2022" name="Mar. Drugs">
        <title>Bioassay-Guided Fractionation Leads to the Detection of Cholic Acid Generated by the Rare Thalassomonas sp.</title>
        <authorList>
            <person name="Pheiffer F."/>
            <person name="Schneider Y.K."/>
            <person name="Hansen E.H."/>
            <person name="Andersen J.H."/>
            <person name="Isaksson J."/>
            <person name="Busche T."/>
            <person name="R C."/>
            <person name="Kalinowski J."/>
            <person name="Zyl L.V."/>
            <person name="Trindade M."/>
        </authorList>
    </citation>
    <scope>NUCLEOTIDE SEQUENCE [LARGE SCALE GENOMIC DNA]</scope>
    <source>
        <strain evidence="2 3">XOM25</strain>
    </source>
</reference>
<name>A0AAF0CEQ5_9GAMM</name>
<dbReference type="KEGG" id="tvd:SG34_033700"/>
<reference evidence="2 3" key="1">
    <citation type="journal article" date="2015" name="Genome Announc.">
        <title>Draft Genome Sequences of Marine Isolates of Thalassomonas viridans and Thalassomonas actiniarum.</title>
        <authorList>
            <person name="Olonade I."/>
            <person name="van Zyl L.J."/>
            <person name="Trindade M."/>
        </authorList>
    </citation>
    <scope>NUCLEOTIDE SEQUENCE [LARGE SCALE GENOMIC DNA]</scope>
    <source>
        <strain evidence="2 3">XOM25</strain>
    </source>
</reference>
<dbReference type="EMBL" id="CP059734">
    <property type="protein sequence ID" value="WDE08849.1"/>
    <property type="molecule type" value="Genomic_DNA"/>
</dbReference>
<protein>
    <submittedName>
        <fullName evidence="2">Questin oxidase family protein</fullName>
    </submittedName>
</protein>
<proteinExistence type="predicted"/>